<proteinExistence type="inferred from homology"/>
<dbReference type="InterPro" id="IPR028081">
    <property type="entry name" value="Leu-bd"/>
</dbReference>
<evidence type="ECO:0000256" key="2">
    <source>
        <dbReference type="ARBA" id="ARBA00022729"/>
    </source>
</evidence>
<evidence type="ECO:0000259" key="4">
    <source>
        <dbReference type="Pfam" id="PF13458"/>
    </source>
</evidence>
<dbReference type="InterPro" id="IPR028082">
    <property type="entry name" value="Peripla_BP_I"/>
</dbReference>
<dbReference type="PANTHER" id="PTHR47151:SF2">
    <property type="entry name" value="AMINO ACID BINDING PROTEIN"/>
    <property type="match status" value="1"/>
</dbReference>
<dbReference type="Proteomes" id="UP000681343">
    <property type="component" value="Plasmid pMM35_01"/>
</dbReference>
<feature type="domain" description="Leucine-binding protein" evidence="4">
    <location>
        <begin position="28"/>
        <end position="381"/>
    </location>
</feature>
<keyword evidence="2 3" id="KW-0732">Signal</keyword>
<geneLocation type="plasmid" evidence="5 6">
    <name>pMM35_01</name>
</geneLocation>
<dbReference type="CDD" id="cd06347">
    <property type="entry name" value="PBP1_ABC_LivK_ligand_binding-like"/>
    <property type="match status" value="1"/>
</dbReference>
<dbReference type="Pfam" id="PF13458">
    <property type="entry name" value="Peripla_BP_6"/>
    <property type="match status" value="1"/>
</dbReference>
<evidence type="ECO:0000256" key="3">
    <source>
        <dbReference type="SAM" id="SignalP"/>
    </source>
</evidence>
<protein>
    <submittedName>
        <fullName evidence="5">Branched-chain amino acid ABC transporter substrate-binding protein</fullName>
    </submittedName>
</protein>
<name>A0A810PVD7_9FIRM</name>
<dbReference type="AlphaFoldDB" id="A0A810PVD7"/>
<dbReference type="PROSITE" id="PS51257">
    <property type="entry name" value="PROKAR_LIPOPROTEIN"/>
    <property type="match status" value="1"/>
</dbReference>
<evidence type="ECO:0000313" key="6">
    <source>
        <dbReference type="Proteomes" id="UP000681343"/>
    </source>
</evidence>
<dbReference type="EMBL" id="AP023416">
    <property type="protein sequence ID" value="BCK79680.1"/>
    <property type="molecule type" value="Genomic_DNA"/>
</dbReference>
<dbReference type="PANTHER" id="PTHR47151">
    <property type="entry name" value="LEU/ILE/VAL-BINDING ABC TRANSPORTER SUBUNIT"/>
    <property type="match status" value="1"/>
</dbReference>
<evidence type="ECO:0000313" key="5">
    <source>
        <dbReference type="EMBL" id="BCK79680.1"/>
    </source>
</evidence>
<keyword evidence="5" id="KW-0614">Plasmid</keyword>
<dbReference type="RefSeq" id="WP_212821398.1">
    <property type="nucleotide sequence ID" value="NZ_AP023416.1"/>
</dbReference>
<dbReference type="Gene3D" id="3.40.50.2300">
    <property type="match status" value="2"/>
</dbReference>
<comment type="similarity">
    <text evidence="1">Belongs to the leucine-binding protein family.</text>
</comment>
<dbReference type="KEGG" id="vfa:MM35RIKEN_18720"/>
<keyword evidence="6" id="KW-1185">Reference proteome</keyword>
<feature type="chain" id="PRO_5038734935" evidence="3">
    <location>
        <begin position="22"/>
        <end position="391"/>
    </location>
</feature>
<accession>A0A810PVD7</accession>
<reference evidence="5" key="1">
    <citation type="submission" date="2020-09" db="EMBL/GenBank/DDBJ databases">
        <title>New species isolated from human feces.</title>
        <authorList>
            <person name="Kitahara M."/>
            <person name="Shigeno Y."/>
            <person name="Shime M."/>
            <person name="Matsumoto Y."/>
            <person name="Nakamura S."/>
            <person name="Motooka D."/>
            <person name="Fukuoka S."/>
            <person name="Nishikawa H."/>
            <person name="Benno Y."/>
        </authorList>
    </citation>
    <scope>NUCLEOTIDE SEQUENCE</scope>
    <source>
        <strain evidence="5">MM35</strain>
        <plasmid evidence="5">pMM35_01</plasmid>
    </source>
</reference>
<feature type="signal peptide" evidence="3">
    <location>
        <begin position="1"/>
        <end position="21"/>
    </location>
</feature>
<evidence type="ECO:0000256" key="1">
    <source>
        <dbReference type="ARBA" id="ARBA00010062"/>
    </source>
</evidence>
<sequence length="391" mass="41021">MKKIIALLLALVMAMALVACGSSDSGDTVKIGIFEPTSGQNGAGGKKEILGIEYANSIKPTVTINGKEYKVQLITADNASDASKAPAAAQTLISKGVSVVIGTYGSGCAIAAGDLFKDAKVPAIGTSCTNPNVTMGNDFYFRVSYIDPFQGAVMANFANKEKGSVNCALIIESGDDYSAGFGNYFQKEMERLGGKATVLEFQKGETDFSTIMATIKSAGYDGIFAPVSIETAAMIISQARDSGVTCPIMAGDTWDDISIAQRTGDKATDIYFSAFFDAADESNAEGKTFVEGFKKWVAEDKTRIENNGGTADAISSVIPCGYDAYMAAVNAIEKAGSTEGAAIRDALAALEVKGLVTGDLKFDENGDAIKTYAVIKTIKDGDIVYYSTYNG</sequence>
<gene>
    <name evidence="5" type="ORF">MM35RIKEN_18720</name>
</gene>
<organism evidence="5 6">
    <name type="scientific">Vescimonas fastidiosa</name>
    <dbReference type="NCBI Taxonomy" id="2714353"/>
    <lineage>
        <taxon>Bacteria</taxon>
        <taxon>Bacillati</taxon>
        <taxon>Bacillota</taxon>
        <taxon>Clostridia</taxon>
        <taxon>Eubacteriales</taxon>
        <taxon>Oscillospiraceae</taxon>
        <taxon>Vescimonas</taxon>
    </lineage>
</organism>
<dbReference type="SUPFAM" id="SSF53822">
    <property type="entry name" value="Periplasmic binding protein-like I"/>
    <property type="match status" value="1"/>
</dbReference>